<accession>A0ABS3LHD9</accession>
<proteinExistence type="predicted"/>
<evidence type="ECO:0000256" key="1">
    <source>
        <dbReference type="SAM" id="Phobius"/>
    </source>
</evidence>
<keyword evidence="1" id="KW-0812">Transmembrane</keyword>
<keyword evidence="1" id="KW-0472">Membrane</keyword>
<gene>
    <name evidence="2" type="ORF">J2D75_00710</name>
</gene>
<protein>
    <recommendedName>
        <fullName evidence="4">Yip1 domain-containing protein</fullName>
    </recommendedName>
</protein>
<feature type="transmembrane region" description="Helical" evidence="1">
    <location>
        <begin position="21"/>
        <end position="48"/>
    </location>
</feature>
<reference evidence="2 3" key="1">
    <citation type="submission" date="2021-03" db="EMBL/GenBank/DDBJ databases">
        <title>The complete genome sequence of Acetobacter suratthaniensis TBRC 1719.</title>
        <authorList>
            <person name="Charoenyingcharoen P."/>
            <person name="Yukphan P."/>
        </authorList>
    </citation>
    <scope>NUCLEOTIDE SEQUENCE [LARGE SCALE GENOMIC DNA]</scope>
    <source>
        <strain evidence="2 3">TBRC 1719</strain>
    </source>
</reference>
<keyword evidence="1" id="KW-1133">Transmembrane helix</keyword>
<feature type="transmembrane region" description="Helical" evidence="1">
    <location>
        <begin position="160"/>
        <end position="180"/>
    </location>
</feature>
<evidence type="ECO:0008006" key="4">
    <source>
        <dbReference type="Google" id="ProtNLM"/>
    </source>
</evidence>
<name>A0ABS3LHD9_9PROT</name>
<comment type="caution">
    <text evidence="2">The sequence shown here is derived from an EMBL/GenBank/DDBJ whole genome shotgun (WGS) entry which is preliminary data.</text>
</comment>
<feature type="transmembrane region" description="Helical" evidence="1">
    <location>
        <begin position="60"/>
        <end position="81"/>
    </location>
</feature>
<feature type="transmembrane region" description="Helical" evidence="1">
    <location>
        <begin position="102"/>
        <end position="122"/>
    </location>
</feature>
<organism evidence="2 3">
    <name type="scientific">Acetobacter suratthaniensis</name>
    <dbReference type="NCBI Taxonomy" id="1502841"/>
    <lineage>
        <taxon>Bacteria</taxon>
        <taxon>Pseudomonadati</taxon>
        <taxon>Pseudomonadota</taxon>
        <taxon>Alphaproteobacteria</taxon>
        <taxon>Acetobacterales</taxon>
        <taxon>Acetobacteraceae</taxon>
        <taxon>Acetobacter</taxon>
    </lineage>
</organism>
<evidence type="ECO:0000313" key="2">
    <source>
        <dbReference type="EMBL" id="MBO1326995.1"/>
    </source>
</evidence>
<keyword evidence="3" id="KW-1185">Reference proteome</keyword>
<evidence type="ECO:0000313" key="3">
    <source>
        <dbReference type="Proteomes" id="UP000664399"/>
    </source>
</evidence>
<feature type="transmembrane region" description="Helical" evidence="1">
    <location>
        <begin position="128"/>
        <end position="148"/>
    </location>
</feature>
<dbReference type="Proteomes" id="UP000664399">
    <property type="component" value="Unassembled WGS sequence"/>
</dbReference>
<dbReference type="EMBL" id="JAFVMG010000001">
    <property type="protein sequence ID" value="MBO1326995.1"/>
    <property type="molecule type" value="Genomic_DNA"/>
</dbReference>
<sequence length="201" mass="22303">MGVVKRIIQGMLLLSSGRREGLACFEGTTNALGAAMAPQLAFVLVGALQVFMQPDPVMELVKVLLSFCVLLLPLVITHAYARRWGREGLWLRYMTAATWCNWMIVLVSLACTMLAVLLFPALVKEPAFMVALVFVATLYEMWLQWFIARVGLELGAGRAIIVYLSVLLACFVLYALAALLPPHYLFMHDLFQPMVGGEAQH</sequence>